<name>A0A1B2DH11_9BACL</name>
<accession>A0A1B2DH11</accession>
<organism evidence="1">
    <name type="scientific">Paenibacillus sp. BIHB 4019</name>
    <dbReference type="NCBI Taxonomy" id="1870819"/>
    <lineage>
        <taxon>Bacteria</taxon>
        <taxon>Bacillati</taxon>
        <taxon>Bacillota</taxon>
        <taxon>Bacilli</taxon>
        <taxon>Bacillales</taxon>
        <taxon>Paenibacillaceae</taxon>
        <taxon>Paenibacillus</taxon>
    </lineage>
</organism>
<gene>
    <name evidence="1" type="ORF">BBD42_11180</name>
</gene>
<reference evidence="1" key="1">
    <citation type="submission" date="2016-08" db="EMBL/GenBank/DDBJ databases">
        <title>Complete Genome Seqeunce of Paenibacillus sp. BIHB 4019 from tea rhizoplane.</title>
        <authorList>
            <person name="Thakur R."/>
            <person name="Swarnkar M.K."/>
            <person name="Gulati A."/>
        </authorList>
    </citation>
    <scope>NUCLEOTIDE SEQUENCE [LARGE SCALE GENOMIC DNA]</scope>
    <source>
        <strain evidence="1">BIHB4019</strain>
    </source>
</reference>
<proteinExistence type="predicted"/>
<dbReference type="RefSeq" id="WP_099518241.1">
    <property type="nucleotide sequence ID" value="NZ_CP016808.1"/>
</dbReference>
<sequence length="108" mass="12586">MEDIIFELYVKTKQVVEQLDHAESDDLLALIELRENVINQLETGLIVSEEQKQLLRDIGGFDEVLLAKMQLLKDEASQGLNKLNNNRLQKQVYEQAYASESYFIDRRE</sequence>
<protein>
    <recommendedName>
        <fullName evidence="2">Flagellar protein FliT</fullName>
    </recommendedName>
</protein>
<evidence type="ECO:0008006" key="2">
    <source>
        <dbReference type="Google" id="ProtNLM"/>
    </source>
</evidence>
<evidence type="ECO:0000313" key="1">
    <source>
        <dbReference type="EMBL" id="ANY66969.1"/>
    </source>
</evidence>
<dbReference type="AlphaFoldDB" id="A0A1B2DH11"/>
<dbReference type="EMBL" id="CP016808">
    <property type="protein sequence ID" value="ANY66969.1"/>
    <property type="molecule type" value="Genomic_DNA"/>
</dbReference>